<dbReference type="Pfam" id="PF25898">
    <property type="entry name" value="LolA_2nd_metazoa"/>
    <property type="match status" value="2"/>
</dbReference>
<protein>
    <recommendedName>
        <fullName evidence="1">Apple domain-containing protein</fullName>
    </recommendedName>
</protein>
<dbReference type="InParanoid" id="K1R0X1"/>
<reference evidence="2" key="1">
    <citation type="journal article" date="2012" name="Nature">
        <title>The oyster genome reveals stress adaptation and complexity of shell formation.</title>
        <authorList>
            <person name="Zhang G."/>
            <person name="Fang X."/>
            <person name="Guo X."/>
            <person name="Li L."/>
            <person name="Luo R."/>
            <person name="Xu F."/>
            <person name="Yang P."/>
            <person name="Zhang L."/>
            <person name="Wang X."/>
            <person name="Qi H."/>
            <person name="Xiong Z."/>
            <person name="Que H."/>
            <person name="Xie Y."/>
            <person name="Holland P.W."/>
            <person name="Paps J."/>
            <person name="Zhu Y."/>
            <person name="Wu F."/>
            <person name="Chen Y."/>
            <person name="Wang J."/>
            <person name="Peng C."/>
            <person name="Meng J."/>
            <person name="Yang L."/>
            <person name="Liu J."/>
            <person name="Wen B."/>
            <person name="Zhang N."/>
            <person name="Huang Z."/>
            <person name="Zhu Q."/>
            <person name="Feng Y."/>
            <person name="Mount A."/>
            <person name="Hedgecock D."/>
            <person name="Xu Z."/>
            <person name="Liu Y."/>
            <person name="Domazet-Loso T."/>
            <person name="Du Y."/>
            <person name="Sun X."/>
            <person name="Zhang S."/>
            <person name="Liu B."/>
            <person name="Cheng P."/>
            <person name="Jiang X."/>
            <person name="Li J."/>
            <person name="Fan D."/>
            <person name="Wang W."/>
            <person name="Fu W."/>
            <person name="Wang T."/>
            <person name="Wang B."/>
            <person name="Zhang J."/>
            <person name="Peng Z."/>
            <person name="Li Y."/>
            <person name="Li N."/>
            <person name="Wang J."/>
            <person name="Chen M."/>
            <person name="He Y."/>
            <person name="Tan F."/>
            <person name="Song X."/>
            <person name="Zheng Q."/>
            <person name="Huang R."/>
            <person name="Yang H."/>
            <person name="Du X."/>
            <person name="Chen L."/>
            <person name="Yang M."/>
            <person name="Gaffney P.M."/>
            <person name="Wang S."/>
            <person name="Luo L."/>
            <person name="She Z."/>
            <person name="Ming Y."/>
            <person name="Huang W."/>
            <person name="Zhang S."/>
            <person name="Huang B."/>
            <person name="Zhang Y."/>
            <person name="Qu T."/>
            <person name="Ni P."/>
            <person name="Miao G."/>
            <person name="Wang J."/>
            <person name="Wang Q."/>
            <person name="Steinberg C.E."/>
            <person name="Wang H."/>
            <person name="Li N."/>
            <person name="Qian L."/>
            <person name="Zhang G."/>
            <person name="Li Y."/>
            <person name="Yang H."/>
            <person name="Liu X."/>
            <person name="Wang J."/>
            <person name="Yin Y."/>
            <person name="Wang J."/>
        </authorList>
    </citation>
    <scope>NUCLEOTIDE SEQUENCE [LARGE SCALE GENOMIC DNA]</scope>
    <source>
        <strain evidence="2">05x7-T-G4-1.051#20</strain>
    </source>
</reference>
<dbReference type="SUPFAM" id="SSF57414">
    <property type="entry name" value="Hairpin loop containing domain-like"/>
    <property type="match status" value="3"/>
</dbReference>
<organism evidence="2">
    <name type="scientific">Magallana gigas</name>
    <name type="common">Pacific oyster</name>
    <name type="synonym">Crassostrea gigas</name>
    <dbReference type="NCBI Taxonomy" id="29159"/>
    <lineage>
        <taxon>Eukaryota</taxon>
        <taxon>Metazoa</taxon>
        <taxon>Spiralia</taxon>
        <taxon>Lophotrochozoa</taxon>
        <taxon>Mollusca</taxon>
        <taxon>Bivalvia</taxon>
        <taxon>Autobranchia</taxon>
        <taxon>Pteriomorphia</taxon>
        <taxon>Ostreida</taxon>
        <taxon>Ostreoidea</taxon>
        <taxon>Ostreidae</taxon>
        <taxon>Magallana</taxon>
    </lineage>
</organism>
<dbReference type="PANTHER" id="PTHR36902">
    <property type="entry name" value="ENRICHED IN SURFACE-LABELED PROTEOME PROTEIN 9"/>
    <property type="match status" value="1"/>
</dbReference>
<dbReference type="InterPro" id="IPR058831">
    <property type="entry name" value="LolA-like_dom_2nd"/>
</dbReference>
<sequence>MNTSDTLRTIHIKWNEKKSFGVDDIDVQDSFVSSSSINSSQCVIHTYIQVCSRDALDGTRMFVRVEMREDAGALNQLIFKGLADKGRLGDARRGTVVNGQPGQDVVVKFAYPYSNPPQRPTHAMPGRGPLLCWVLMTSLVTLSIAQPSNLYTCTPNPGVKPTVASEPPFPTVPNTFSTKLEAIIADRNMTVSGEEYFDYNNNRAALFMLNGDQISKLIFDYSTEELFYVYPNNTCKTTNLTTDDNNLLFGNLENRGGMHTYMGKKTIRGINCDYWRTCLTWAPLQSTFTLDYYFTDKDWLSSSNYKQVPVRAEIFGMKQQDGASPYQFHHIYDYTDFTTTLDPLTTVFETPHFVTCKNRLQLRSVPSLPKAFSYREEIISSTGTTKYADVWFDMDYKLMRLDYRPSSGAPPYYSNDPITEVHDYTIGVAYAIDRVMQNCSIIPLQNTSFDASVTNISTGATKQQFILKMKNPQDLFYLDNNYTYTGRRRARGLNCDVFIRTRDDYPLGPFKVHAVLEFYFLANDQKEQNNAGALTQTSKDVPVQLSVNIPGEMVTMTYNFFNFDPENPEITNFDISSCFSDSKKISFKMQYLVPGILDANVLSYKQIFLFQTISKVAQAAGVTPLRIAQPVMYMDSSHAYFLGTLLEKAPSISRYQKIPGKVVQAHNDAVFTGFTSAGDCADQCQTFGNWSCNSFEFCAASKTCTLSKIHTAEGTQVGSTQSCDLYDRSIGGPSFSEVPLNTAWNNLRNSVVKKQLQIQVQFDKNVKTYTADTISNNVVANPDVTKVSTTVMNNFKVMPNKFVKHFDNDILSKVSVDDCAQACVTSLTFVCNSFEYQYATSYCLLSTLHPDENPSMITTNIGVDLYIRDYSNKFVETAGTTVLSSSNTIYQEILDTNQCAKLCIDYMGFDCKSFDYCPDIGTCYLGRSHVYDVPKAQIQSNPMCNHWSRKYLDDFVQSQSNVNVKLINDRIIAGVSVFQCAKSCVEMEGGSCATFGYCSEVSECRLSTSALSNVGQTGPDAVATCNIYSRKSFPDGTTYIANPQKYYGNIAANSQKGYSKGGAAGVAIVMVLVGVILTALVLFLYVKFSNKGGDDMTIKFSRQVDDE</sequence>
<dbReference type="SMART" id="SM00473">
    <property type="entry name" value="PAN_AP"/>
    <property type="match status" value="3"/>
</dbReference>
<evidence type="ECO:0000313" key="2">
    <source>
        <dbReference type="EMBL" id="EKC42982.1"/>
    </source>
</evidence>
<dbReference type="Pfam" id="PF00024">
    <property type="entry name" value="PAN_1"/>
    <property type="match status" value="3"/>
</dbReference>
<name>K1R0X1_MAGGI</name>
<feature type="domain" description="Apple" evidence="1">
    <location>
        <begin position="649"/>
        <end position="730"/>
    </location>
</feature>
<dbReference type="HOGENOM" id="CLU_282329_0_0_1"/>
<dbReference type="PROSITE" id="PS50948">
    <property type="entry name" value="PAN"/>
    <property type="match status" value="3"/>
</dbReference>
<dbReference type="InterPro" id="IPR003609">
    <property type="entry name" value="Pan_app"/>
</dbReference>
<accession>K1R0X1</accession>
<feature type="domain" description="Apple" evidence="1">
    <location>
        <begin position="790"/>
        <end position="870"/>
    </location>
</feature>
<dbReference type="EMBL" id="JH815876">
    <property type="protein sequence ID" value="EKC42982.1"/>
    <property type="molecule type" value="Genomic_DNA"/>
</dbReference>
<gene>
    <name evidence="2" type="ORF">CGI_10023584</name>
</gene>
<dbReference type="AlphaFoldDB" id="K1R0X1"/>
<evidence type="ECO:0000259" key="1">
    <source>
        <dbReference type="PROSITE" id="PS50948"/>
    </source>
</evidence>
<feature type="domain" description="Apple" evidence="1">
    <location>
        <begin position="871"/>
        <end position="951"/>
    </location>
</feature>
<dbReference type="PANTHER" id="PTHR36902:SF1">
    <property type="entry name" value="ENRICHED IN SURFACE-LABELED PROTEOME PROTEIN 9"/>
    <property type="match status" value="1"/>
</dbReference>
<dbReference type="Gene3D" id="3.50.4.10">
    <property type="entry name" value="Hepatocyte Growth Factor"/>
    <property type="match status" value="4"/>
</dbReference>
<dbReference type="CDD" id="cd01099">
    <property type="entry name" value="PAN_AP_HGF"/>
    <property type="match status" value="1"/>
</dbReference>
<proteinExistence type="predicted"/>